<dbReference type="EC" id="2.7.1.48" evidence="2"/>
<protein>
    <submittedName>
        <fullName evidence="2">Uridine kinase</fullName>
        <ecNumber evidence="2">2.7.1.48</ecNumber>
    </submittedName>
</protein>
<organism evidence="2">
    <name type="scientific">bioreactor metagenome</name>
    <dbReference type="NCBI Taxonomy" id="1076179"/>
    <lineage>
        <taxon>unclassified sequences</taxon>
        <taxon>metagenomes</taxon>
        <taxon>ecological metagenomes</taxon>
    </lineage>
</organism>
<dbReference type="EMBL" id="VSSQ01086487">
    <property type="protein sequence ID" value="MPN33805.1"/>
    <property type="molecule type" value="Genomic_DNA"/>
</dbReference>
<comment type="caution">
    <text evidence="2">The sequence shown here is derived from an EMBL/GenBank/DDBJ whole genome shotgun (WGS) entry which is preliminary data.</text>
</comment>
<keyword evidence="2" id="KW-0808">Transferase</keyword>
<dbReference type="InterPro" id="IPR006083">
    <property type="entry name" value="PRK/URK"/>
</dbReference>
<evidence type="ECO:0000313" key="2">
    <source>
        <dbReference type="EMBL" id="MPN33805.1"/>
    </source>
</evidence>
<dbReference type="GO" id="GO:0005524">
    <property type="term" value="F:ATP binding"/>
    <property type="evidence" value="ECO:0007669"/>
    <property type="project" value="InterPro"/>
</dbReference>
<dbReference type="GO" id="GO:0004849">
    <property type="term" value="F:uridine kinase activity"/>
    <property type="evidence" value="ECO:0007669"/>
    <property type="project" value="UniProtKB-EC"/>
</dbReference>
<feature type="domain" description="Phosphoribulokinase/uridine kinase" evidence="1">
    <location>
        <begin position="3"/>
        <end position="78"/>
    </location>
</feature>
<dbReference type="PRINTS" id="PR00988">
    <property type="entry name" value="URIDINKINASE"/>
</dbReference>
<evidence type="ECO:0000259" key="1">
    <source>
        <dbReference type="Pfam" id="PF00485"/>
    </source>
</evidence>
<accession>A0A645H450</accession>
<proteinExistence type="predicted"/>
<dbReference type="Gene3D" id="3.40.50.300">
    <property type="entry name" value="P-loop containing nucleotide triphosphate hydrolases"/>
    <property type="match status" value="1"/>
</dbReference>
<dbReference type="Pfam" id="PF00485">
    <property type="entry name" value="PRK"/>
    <property type="match status" value="1"/>
</dbReference>
<sequence length="112" mass="13133">MFRDKRISDKMVLKVFMHVDVDVCLLRRIKRDIEERGRSIESIEAQYLATVKPMYEEYVSKYIRQADFAVMRGGRNRLAIDAISAYLSARLLAEKFDREESALPRMEKEKGA</sequence>
<dbReference type="AlphaFoldDB" id="A0A645H450"/>
<gene>
    <name evidence="2" type="primary">udk_66</name>
    <name evidence="2" type="ORF">SDC9_181297</name>
</gene>
<reference evidence="2" key="1">
    <citation type="submission" date="2019-08" db="EMBL/GenBank/DDBJ databases">
        <authorList>
            <person name="Kucharzyk K."/>
            <person name="Murdoch R.W."/>
            <person name="Higgins S."/>
            <person name="Loffler F."/>
        </authorList>
    </citation>
    <scope>NUCLEOTIDE SEQUENCE</scope>
</reference>
<name>A0A645H450_9ZZZZ</name>
<dbReference type="SUPFAM" id="SSF52540">
    <property type="entry name" value="P-loop containing nucleoside triphosphate hydrolases"/>
    <property type="match status" value="1"/>
</dbReference>
<keyword evidence="2" id="KW-0418">Kinase</keyword>
<dbReference type="InterPro" id="IPR027417">
    <property type="entry name" value="P-loop_NTPase"/>
</dbReference>
<dbReference type="PANTHER" id="PTHR10285">
    <property type="entry name" value="URIDINE KINASE"/>
    <property type="match status" value="1"/>
</dbReference>